<dbReference type="OrthoDB" id="3974at10239"/>
<reference evidence="1 2" key="1">
    <citation type="journal article" date="2016" name="Genome Announc.">
        <title>Genome Sequences of Pseudomonas oryzihabitans Phage POR1 and Pseudomonas aeruginosa Phage PAE1.</title>
        <authorList>
            <person name="Dyson Z.A."/>
            <person name="Seviour R.J."/>
            <person name="Tucci J."/>
            <person name="Petrovski S."/>
        </authorList>
    </citation>
    <scope>NUCLEOTIDE SEQUENCE [LARGE SCALE GENOMIC DNA]</scope>
</reference>
<accession>A0A0N9ERB2</accession>
<dbReference type="GeneID" id="26642055"/>
<dbReference type="KEGG" id="vg:26642055"/>
<proteinExistence type="predicted"/>
<name>A0A0N9ERB2_9CAUD</name>
<gene>
    <name evidence="1" type="ORF">PAE1_26</name>
</gene>
<organism evidence="1 2">
    <name type="scientific">Pseudomonas phage PAE1</name>
    <dbReference type="NCBI Taxonomy" id="1718273"/>
    <lineage>
        <taxon>Viruses</taxon>
        <taxon>Duplodnaviria</taxon>
        <taxon>Heunggongvirae</taxon>
        <taxon>Uroviricota</taxon>
        <taxon>Caudoviricetes</taxon>
        <taxon>Mesyanzhinovviridae</taxon>
        <taxon>Rabinowitzvirinae</taxon>
        <taxon>Yuavirus</taxon>
        <taxon>Yuavirus PAE1</taxon>
        <taxon>Pseudomonas virus PAE1</taxon>
    </lineage>
</organism>
<dbReference type="EMBL" id="KT734862">
    <property type="protein sequence ID" value="ALF51526.1"/>
    <property type="molecule type" value="Genomic_DNA"/>
</dbReference>
<sequence>MAVITTQAFVGLDTLRAPTPDWAVGLDSYAWDDQSPPGTPWERTADGFGSVQNNLPISEAGEVSTGWRMPTFLDDYYNRIHIRPSNINVGNLVSEQQFAIEVWNGFFNSRQLQNIQVQNGGGISLVGAVPPATWAALETKTYQLTVTTDGPPDINAIFHFDWDGTADDGDLRVLGSRIVALPYIFEAPAKEVLEWKTDVLTTNDGSEQRVRLRKKPRQSFNVTYPIPYREMARAENLVYGWLTRRWAVALWSEAQQVGTLLAGTTVINIDTTASDYRDGALIMIWESNRKSATADVGIVSAGTLTLNRPLAETFTNPWIVPVRLGRIVGNVSRATSGYNGSLEMTYEFSDNIDLDPPAAPTQFLGYDVYFDEALKNGEALTDSLQARVDVVDYGTAAGASFYSPWTYTRIGRPYKFLLQGLQDIWNFRKFLHRRAGRLRPFWVPTFENNMRVAQTGELTQSIEVYADDYREFAPERTHIGILLDDGTWLLRTINAATASGADTAVIGLDAPININASRIRQISFLGLKRLDADRVELQWNSNRVLECTVRMMEIQP</sequence>
<evidence type="ECO:0000313" key="2">
    <source>
        <dbReference type="Proteomes" id="UP000204629"/>
    </source>
</evidence>
<dbReference type="Proteomes" id="UP000204629">
    <property type="component" value="Segment"/>
</dbReference>
<dbReference type="RefSeq" id="YP_009215717.1">
    <property type="nucleotide sequence ID" value="NC_028980.1"/>
</dbReference>
<keyword evidence="2" id="KW-1185">Reference proteome</keyword>
<protein>
    <submittedName>
        <fullName evidence="1">Putative structural protein</fullName>
    </submittedName>
</protein>
<evidence type="ECO:0000313" key="1">
    <source>
        <dbReference type="EMBL" id="ALF51526.1"/>
    </source>
</evidence>